<keyword evidence="1" id="KW-0805">Transcription regulation</keyword>
<dbReference type="GO" id="GO:0005509">
    <property type="term" value="F:calcium ion binding"/>
    <property type="evidence" value="ECO:0007669"/>
    <property type="project" value="InterPro"/>
</dbReference>
<dbReference type="PANTHER" id="PTHR43479:SF11">
    <property type="entry name" value="ACREF_ENVCD OPERON REPRESSOR-RELATED"/>
    <property type="match status" value="1"/>
</dbReference>
<dbReference type="PROSITE" id="PS50977">
    <property type="entry name" value="HTH_TETR_2"/>
    <property type="match status" value="1"/>
</dbReference>
<dbReference type="OrthoDB" id="9787680at2"/>
<evidence type="ECO:0000313" key="8">
    <source>
        <dbReference type="Proteomes" id="UP000266441"/>
    </source>
</evidence>
<accession>A0A399CTI9</accession>
<comment type="caution">
    <text evidence="7">The sequence shown here is derived from an EMBL/GenBank/DDBJ whole genome shotgun (WGS) entry which is preliminary data.</text>
</comment>
<dbReference type="PROSITE" id="PS01081">
    <property type="entry name" value="HTH_TETR_1"/>
    <property type="match status" value="1"/>
</dbReference>
<dbReference type="RefSeq" id="WP_119352141.1">
    <property type="nucleotide sequence ID" value="NZ_QWET01000031.1"/>
</dbReference>
<feature type="domain" description="EF-hand" evidence="5">
    <location>
        <begin position="83"/>
        <end position="118"/>
    </location>
</feature>
<evidence type="ECO:0000259" key="5">
    <source>
        <dbReference type="PROSITE" id="PS50222"/>
    </source>
</evidence>
<protein>
    <submittedName>
        <fullName evidence="7">TetR/AcrR family transcriptional regulator</fullName>
    </submittedName>
</protein>
<reference evidence="7 8" key="1">
    <citation type="journal article" date="2015" name="Int. J. Syst. Evol. Microbiol.">
        <title>Mariniphaga sediminis sp. nov., isolated from coastal sediment.</title>
        <authorList>
            <person name="Wang F.Q."/>
            <person name="Shen Q.Y."/>
            <person name="Chen G.J."/>
            <person name="Du Z.J."/>
        </authorList>
    </citation>
    <scope>NUCLEOTIDE SEQUENCE [LARGE SCALE GENOMIC DNA]</scope>
    <source>
        <strain evidence="7 8">SY21</strain>
    </source>
</reference>
<evidence type="ECO:0000256" key="3">
    <source>
        <dbReference type="ARBA" id="ARBA00023163"/>
    </source>
</evidence>
<name>A0A399CTI9_9BACT</name>
<gene>
    <name evidence="7" type="ORF">D1164_22390</name>
</gene>
<sequence length="221" mass="25762">MKVAHTFDQSFNQKKYNEMPRSPKQFDKIRKQKKQLIMDTALELFAENGFHATSMSQIAKKAGISKGLAYNYFESKNKILDEIITTGFDTIFSNFDLNKDGVLTKEEFKFFINKSFQVLRENLRYWKLYYSITLQPKVAESFQSEYLERAKPIFSMFYQFAESMGSKDPESDVIAISALFEGSYIFAITSSEFFPIDKMEKVVLNTCFRIISNQKELNDES</sequence>
<dbReference type="Pfam" id="PF00440">
    <property type="entry name" value="TetR_N"/>
    <property type="match status" value="1"/>
</dbReference>
<evidence type="ECO:0000259" key="6">
    <source>
        <dbReference type="PROSITE" id="PS50977"/>
    </source>
</evidence>
<dbReference type="PRINTS" id="PR00455">
    <property type="entry name" value="HTHTETR"/>
</dbReference>
<dbReference type="PROSITE" id="PS50222">
    <property type="entry name" value="EF_HAND_2"/>
    <property type="match status" value="1"/>
</dbReference>
<feature type="domain" description="HTH tetR-type" evidence="6">
    <location>
        <begin position="31"/>
        <end position="91"/>
    </location>
</feature>
<organism evidence="7 8">
    <name type="scientific">Mariniphaga sediminis</name>
    <dbReference type="NCBI Taxonomy" id="1628158"/>
    <lineage>
        <taxon>Bacteria</taxon>
        <taxon>Pseudomonadati</taxon>
        <taxon>Bacteroidota</taxon>
        <taxon>Bacteroidia</taxon>
        <taxon>Marinilabiliales</taxon>
        <taxon>Prolixibacteraceae</taxon>
        <taxon>Mariniphaga</taxon>
    </lineage>
</organism>
<keyword evidence="3" id="KW-0804">Transcription</keyword>
<dbReference type="PROSITE" id="PS00018">
    <property type="entry name" value="EF_HAND_1"/>
    <property type="match status" value="1"/>
</dbReference>
<dbReference type="SUPFAM" id="SSF46689">
    <property type="entry name" value="Homeodomain-like"/>
    <property type="match status" value="1"/>
</dbReference>
<evidence type="ECO:0000256" key="1">
    <source>
        <dbReference type="ARBA" id="ARBA00023015"/>
    </source>
</evidence>
<dbReference type="AlphaFoldDB" id="A0A399CTI9"/>
<evidence type="ECO:0000313" key="7">
    <source>
        <dbReference type="EMBL" id="RIH62897.1"/>
    </source>
</evidence>
<dbReference type="InterPro" id="IPR050624">
    <property type="entry name" value="HTH-type_Tx_Regulator"/>
</dbReference>
<dbReference type="InterPro" id="IPR002048">
    <property type="entry name" value="EF_hand_dom"/>
</dbReference>
<keyword evidence="8" id="KW-1185">Reference proteome</keyword>
<keyword evidence="2 4" id="KW-0238">DNA-binding</keyword>
<dbReference type="Gene3D" id="1.10.357.10">
    <property type="entry name" value="Tetracycline Repressor, domain 2"/>
    <property type="match status" value="1"/>
</dbReference>
<dbReference type="InterPro" id="IPR009057">
    <property type="entry name" value="Homeodomain-like_sf"/>
</dbReference>
<dbReference type="Proteomes" id="UP000266441">
    <property type="component" value="Unassembled WGS sequence"/>
</dbReference>
<dbReference type="EMBL" id="QWET01000031">
    <property type="protein sequence ID" value="RIH62897.1"/>
    <property type="molecule type" value="Genomic_DNA"/>
</dbReference>
<dbReference type="FunFam" id="1.10.10.60:FF:000141">
    <property type="entry name" value="TetR family transcriptional regulator"/>
    <property type="match status" value="1"/>
</dbReference>
<dbReference type="InterPro" id="IPR001647">
    <property type="entry name" value="HTH_TetR"/>
</dbReference>
<dbReference type="SUPFAM" id="SSF47473">
    <property type="entry name" value="EF-hand"/>
    <property type="match status" value="1"/>
</dbReference>
<dbReference type="InterPro" id="IPR011992">
    <property type="entry name" value="EF-hand-dom_pair"/>
</dbReference>
<dbReference type="InterPro" id="IPR023772">
    <property type="entry name" value="DNA-bd_HTH_TetR-type_CS"/>
</dbReference>
<feature type="DNA-binding region" description="H-T-H motif" evidence="4">
    <location>
        <begin position="54"/>
        <end position="73"/>
    </location>
</feature>
<evidence type="ECO:0000256" key="2">
    <source>
        <dbReference type="ARBA" id="ARBA00023125"/>
    </source>
</evidence>
<dbReference type="GO" id="GO:0003677">
    <property type="term" value="F:DNA binding"/>
    <property type="evidence" value="ECO:0007669"/>
    <property type="project" value="UniProtKB-UniRule"/>
</dbReference>
<proteinExistence type="predicted"/>
<dbReference type="InterPro" id="IPR018247">
    <property type="entry name" value="EF_Hand_1_Ca_BS"/>
</dbReference>
<evidence type="ECO:0000256" key="4">
    <source>
        <dbReference type="PROSITE-ProRule" id="PRU00335"/>
    </source>
</evidence>
<dbReference type="PANTHER" id="PTHR43479">
    <property type="entry name" value="ACREF/ENVCD OPERON REPRESSOR-RELATED"/>
    <property type="match status" value="1"/>
</dbReference>